<dbReference type="AlphaFoldDB" id="A0A9D1EQH1"/>
<dbReference type="InterPro" id="IPR003495">
    <property type="entry name" value="CobW/HypB/UreG_nucleotide-bd"/>
</dbReference>
<dbReference type="EMBL" id="DVIQ01000007">
    <property type="protein sequence ID" value="HIS30158.1"/>
    <property type="molecule type" value="Genomic_DNA"/>
</dbReference>
<evidence type="ECO:0000259" key="2">
    <source>
        <dbReference type="Pfam" id="PF21537"/>
    </source>
</evidence>
<comment type="caution">
    <text evidence="3">The sequence shown here is derived from an EMBL/GenBank/DDBJ whole genome shotgun (WGS) entry which is preliminary data.</text>
</comment>
<dbReference type="Pfam" id="PF02492">
    <property type="entry name" value="cobW"/>
    <property type="match status" value="1"/>
</dbReference>
<evidence type="ECO:0000259" key="1">
    <source>
        <dbReference type="Pfam" id="PF02492"/>
    </source>
</evidence>
<dbReference type="InterPro" id="IPR048447">
    <property type="entry name" value="DUF1980_C"/>
</dbReference>
<evidence type="ECO:0000313" key="4">
    <source>
        <dbReference type="Proteomes" id="UP000823935"/>
    </source>
</evidence>
<evidence type="ECO:0000313" key="3">
    <source>
        <dbReference type="EMBL" id="HIS30158.1"/>
    </source>
</evidence>
<protein>
    <recommendedName>
        <fullName evidence="5">CobW/HypB/UreG nucleotide-binding domain-containing protein</fullName>
    </recommendedName>
</protein>
<dbReference type="Gene3D" id="3.40.50.300">
    <property type="entry name" value="P-loop containing nucleotide triphosphate hydrolases"/>
    <property type="match status" value="1"/>
</dbReference>
<dbReference type="Proteomes" id="UP000823935">
    <property type="component" value="Unassembled WGS sequence"/>
</dbReference>
<name>A0A9D1EQH1_9FIRM</name>
<proteinExistence type="predicted"/>
<feature type="domain" description="CobW/HypB/UreG nucleotide-binding" evidence="1">
    <location>
        <begin position="13"/>
        <end position="177"/>
    </location>
</feature>
<reference evidence="3" key="1">
    <citation type="submission" date="2020-10" db="EMBL/GenBank/DDBJ databases">
        <authorList>
            <person name="Gilroy R."/>
        </authorList>
    </citation>
    <scope>NUCLEOTIDE SEQUENCE</scope>
    <source>
        <strain evidence="3">CHK190-19873</strain>
    </source>
</reference>
<sequence>MYKEVVRMQEVAVYLCTGFLESGKTTFIKETLVNQDFMEDGPTLLLVCEEGEEEYDPDFLKKYDLHMLEADSQDQINPGFFQNCERAYRPVQVIIEWNGTWDIKPLLEMELPKGWQIEGIYSTVDATTMESYMANMRKMFLEPLFESGLIVLNRCTPQTNRGMFRRTIKASNPQAQLIFESTDGELLGQGEDELPYDRDADFIDLEDLDYGLWYLDASEHPQAYDGKTLRFRAQVYTSMRFKKGMFVPGRFVMTCCIQDTRFMGYICKYTGDLPYKRRDWVYVTVKFRYEYSQIYREKGPVLYLEKIEKTEKGQPDPVPLN</sequence>
<evidence type="ECO:0008006" key="5">
    <source>
        <dbReference type="Google" id="ProtNLM"/>
    </source>
</evidence>
<reference evidence="3" key="2">
    <citation type="journal article" date="2021" name="PeerJ">
        <title>Extensive microbial diversity within the chicken gut microbiome revealed by metagenomics and culture.</title>
        <authorList>
            <person name="Gilroy R."/>
            <person name="Ravi A."/>
            <person name="Getino M."/>
            <person name="Pursley I."/>
            <person name="Horton D.L."/>
            <person name="Alikhan N.F."/>
            <person name="Baker D."/>
            <person name="Gharbi K."/>
            <person name="Hall N."/>
            <person name="Watson M."/>
            <person name="Adriaenssens E.M."/>
            <person name="Foster-Nyarko E."/>
            <person name="Jarju S."/>
            <person name="Secka A."/>
            <person name="Antonio M."/>
            <person name="Oren A."/>
            <person name="Chaudhuri R.R."/>
            <person name="La Ragione R."/>
            <person name="Hildebrand F."/>
            <person name="Pallen M.J."/>
        </authorList>
    </citation>
    <scope>NUCLEOTIDE SEQUENCE</scope>
    <source>
        <strain evidence="3">CHK190-19873</strain>
    </source>
</reference>
<accession>A0A9D1EQH1</accession>
<gene>
    <name evidence="3" type="ORF">IAB44_01190</name>
</gene>
<feature type="domain" description="DUF1980" evidence="2">
    <location>
        <begin position="198"/>
        <end position="312"/>
    </location>
</feature>
<dbReference type="InterPro" id="IPR027417">
    <property type="entry name" value="P-loop_NTPase"/>
</dbReference>
<organism evidence="3 4">
    <name type="scientific">Candidatus Limivivens intestinipullorum</name>
    <dbReference type="NCBI Taxonomy" id="2840858"/>
    <lineage>
        <taxon>Bacteria</taxon>
        <taxon>Bacillati</taxon>
        <taxon>Bacillota</taxon>
        <taxon>Clostridia</taxon>
        <taxon>Lachnospirales</taxon>
        <taxon>Lachnospiraceae</taxon>
        <taxon>Lachnospiraceae incertae sedis</taxon>
        <taxon>Candidatus Limivivens</taxon>
    </lineage>
</organism>
<dbReference type="Pfam" id="PF21537">
    <property type="entry name" value="DUF1980_C"/>
    <property type="match status" value="1"/>
</dbReference>